<keyword evidence="3" id="KW-1185">Reference proteome</keyword>
<gene>
    <name evidence="2" type="ORF">PLOB_00020584</name>
</gene>
<accession>A0ABN8NLA8</accession>
<dbReference type="Proteomes" id="UP001159405">
    <property type="component" value="Unassembled WGS sequence"/>
</dbReference>
<evidence type="ECO:0000313" key="2">
    <source>
        <dbReference type="EMBL" id="CAH3111723.1"/>
    </source>
</evidence>
<evidence type="ECO:0000313" key="3">
    <source>
        <dbReference type="Proteomes" id="UP001159405"/>
    </source>
</evidence>
<comment type="caution">
    <text evidence="2">The sequence shown here is derived from an EMBL/GenBank/DDBJ whole genome shotgun (WGS) entry which is preliminary data.</text>
</comment>
<evidence type="ECO:0000256" key="1">
    <source>
        <dbReference type="SAM" id="MobiDB-lite"/>
    </source>
</evidence>
<evidence type="ECO:0008006" key="4">
    <source>
        <dbReference type="Google" id="ProtNLM"/>
    </source>
</evidence>
<reference evidence="2 3" key="1">
    <citation type="submission" date="2022-05" db="EMBL/GenBank/DDBJ databases">
        <authorList>
            <consortium name="Genoscope - CEA"/>
            <person name="William W."/>
        </authorList>
    </citation>
    <scope>NUCLEOTIDE SEQUENCE [LARGE SCALE GENOMIC DNA]</scope>
</reference>
<organism evidence="2 3">
    <name type="scientific">Porites lobata</name>
    <dbReference type="NCBI Taxonomy" id="104759"/>
    <lineage>
        <taxon>Eukaryota</taxon>
        <taxon>Metazoa</taxon>
        <taxon>Cnidaria</taxon>
        <taxon>Anthozoa</taxon>
        <taxon>Hexacorallia</taxon>
        <taxon>Scleractinia</taxon>
        <taxon>Fungiina</taxon>
        <taxon>Poritidae</taxon>
        <taxon>Porites</taxon>
    </lineage>
</organism>
<dbReference type="EMBL" id="CALNXK010000024">
    <property type="protein sequence ID" value="CAH3111723.1"/>
    <property type="molecule type" value="Genomic_DNA"/>
</dbReference>
<feature type="region of interest" description="Disordered" evidence="1">
    <location>
        <begin position="2077"/>
        <end position="2096"/>
    </location>
</feature>
<proteinExistence type="predicted"/>
<sequence>MAENVHYQCSVEKDSGATVADDELRKVLKELEELPFQDENQKSTFFKDVQRLRGRHVIQCFKLGVRPLKLCTSKNSNFTEEVMKIFAICVCFCYTPEVAKRTEFDYFTMALEFCFSEHTSQCLSTEVLHKLLQLGQILNEGKFASKFLVGKLLEVLKTRRDKSHFVEIVDETIRFASKDASVPCIKELTVDLLGDIAVPACLLSWIILLKFEHVSNGFACALAKKDDPRYIPFPYPILLHHNSLVGFFGIILEEMKRSGSEVSLPSEEERLNIFFSHRHAHRFISHSPLAKTSLKLLANRSIGNEVLKKILDQFFFVGKRSLNRKQPWSNLYEPVAFELVFRALSLFPDGILVNKLLNVWRGIVPEDRDYEALLHLIISLFLRGSGSESYSLAENAETTLECLCCLPQSLLPLVKLWCPFLASCVKIFPTTFQSHQELLVFFIESAARRGKVPRDKLPVYCNLEQRPIINFLQQIAQQSCTENMKEELILLLTSCINKASPWYNCWEFSIDMIKNVSLCQQMRLSVKKTIIHTFSRLANLFREQGRNLFRKIVEGVVSDQNLKLQDEIFSEIFHFIKRCSEMNTIPSRIQELLLLVSRCSISGDRRVKVLQRSKETGKGLLCSVKILELVKHRLHVLEEANEYFDQLFFAFFDIFKEDEHMCQQLYNQLLSVVSSPQLQDLWSSLVPRLISLDLFDEEIDSRWCWPVLRQAIEVSSPIDMLALYTQLREGSERVVEQLRVSREKLPLSSTRSPNDSKVRECVEQETFVSSLGIVVGSNVLSCQEKLSLVRTVCDIFVQNKNSLTETTMVNALHNLIPFSRLQNNDMSSKKEIMRLELNQIEGILRDPHLMTQLSRLSTGLNKSSKSLCYVFSSKTSDYFSTGTLMDIYRFIGSQEHLNEPYFNNVIMEILEIAVQESGSVGNIIELLEEVASIVRDVPSELTLFIMGNFCNLLKNKVNKEDRKSFFNEVALRWRCSVSSEYLSYLEVPRLLWNVYCNTNTRGRRHELVDRIQDILQKTKNVEISCAEDNEDVIKRRIACCDLEWLVLNSSLSTDEAALAYKLSRSLTLKQPLRCYTFSDVRIEGGCFTFIPVQEKRLQTPEKSRDEERNQGNDYPAIDPQLSLLTPALMAQKMIYQIKRVLKQGEDLSEVAFSLWDHAFGHCLACCEAECAASLTFYDDYLNVLLSIFSESSSTEIMLHWAKLDSHFTCQCLEVVLKACKSSSDFEKEAKLNFQALVSNTLMQLKTSAADGFPSVRPFPCFLHLKPGLYYLGRILGSGLSIKVTTQILKIFQTNVLAAGTVADIVSSWSSQDQVMKVVRRVHSFCKKEEDFPLNPFQSQLVWQLLNAFGRFCKDSSENLMAKFDELLLLRDLEDKYGFNRLPKWREMMIAGGFSSQVIDCWCVAFLTTPLKELSSRDIDAIVDLNSNLLEIVPALSEKIKSCVFPEDGFKVTITQGEGIKEPSTKERIRLAKLLCELINMLKLGKPEENRTDAVIKEKVVDACYKLCEAYENPEKKRNGKDLYRIHRKMLKALLTVVFGRQCESDPDDSENLPRILRKNEVFEPLLVLLRRWLSRSAIKPTLVSHTQAVVQLLFLSNPAAVGPELHSLIQAHILSVEENQNIVAQLEALGYNQSTLETRNLWSSLTVERSGYISKRESPDSRRFVKKMTQNLRFLLNQWKHILFMLGKGSIKVGETDVPTENLFGLESSLEDMKKQSSAVKETVNQLELGSLERRVKQLMREEQRLIERLDKICESSEAPQKDNEDELMKFVAVWDNRFLENIKLCSEKIPGCYAPNGFQSDKPVVCALSVDNRILTVFKEEKNGQREEIENVEVKLMAAGMYVFGLHSSGHDYVTDELWAVFFKMLLEERLVPNIVLSNESPGFDWITKFVKAGKCLPFHWKWEPQPGIVPLEEDYFDYQPITAALFPFLHGLTEFVNLTRENVASFQFEDLKDTCAVEEAEKKEKKIREEKDRRTKAMAEIARQKLDKELEFLHGNDDAQNSMRKDLVKKLGFTVQQTIKAIIDGKDPTEEMVKEFIDKRKKPASTKSPNNQKSDDNRRQYVHAVLKACKAASACGDADCQENWSTKASFSDSH</sequence>
<feature type="region of interest" description="Disordered" evidence="1">
    <location>
        <begin position="2039"/>
        <end position="2061"/>
    </location>
</feature>
<protein>
    <recommendedName>
        <fullName evidence="4">Non-specific serine/threonine protein kinase</fullName>
    </recommendedName>
</protein>
<feature type="compositionally biased region" description="Polar residues" evidence="1">
    <location>
        <begin position="2084"/>
        <end position="2096"/>
    </location>
</feature>
<name>A0ABN8NLA8_9CNID</name>